<dbReference type="GO" id="GO:0004340">
    <property type="term" value="F:glucokinase activity"/>
    <property type="evidence" value="ECO:0007669"/>
    <property type="project" value="TreeGrafter"/>
</dbReference>
<evidence type="ECO:0000313" key="16">
    <source>
        <dbReference type="Proteomes" id="UP000274131"/>
    </source>
</evidence>
<feature type="domain" description="Hexokinase N-terminal" evidence="13">
    <location>
        <begin position="4"/>
        <end position="193"/>
    </location>
</feature>
<name>A0A0N4VJ76_ENTVE</name>
<dbReference type="GO" id="GO:0005829">
    <property type="term" value="C:cytosol"/>
    <property type="evidence" value="ECO:0007669"/>
    <property type="project" value="TreeGrafter"/>
</dbReference>
<evidence type="ECO:0000313" key="15">
    <source>
        <dbReference type="EMBL" id="VDD95471.1"/>
    </source>
</evidence>
<proteinExistence type="inferred from homology"/>
<dbReference type="GO" id="GO:0001678">
    <property type="term" value="P:intracellular glucose homeostasis"/>
    <property type="evidence" value="ECO:0007669"/>
    <property type="project" value="InterPro"/>
</dbReference>
<dbReference type="STRING" id="51028.A0A0N4VJ76"/>
<dbReference type="Pfam" id="PF03727">
    <property type="entry name" value="Hexokinase_2"/>
    <property type="match status" value="1"/>
</dbReference>
<dbReference type="UniPathway" id="UPA00242"/>
<dbReference type="InterPro" id="IPR022673">
    <property type="entry name" value="Hexokinase_C"/>
</dbReference>
<keyword evidence="4 12" id="KW-0808">Transferase</keyword>
<comment type="catalytic activity">
    <reaction evidence="9">
        <text>a D-hexose + ATP = a D-hexose 6-phosphate + ADP + H(+)</text>
        <dbReference type="Rhea" id="RHEA:22740"/>
        <dbReference type="ChEBI" id="CHEBI:4194"/>
        <dbReference type="ChEBI" id="CHEBI:15378"/>
        <dbReference type="ChEBI" id="CHEBI:30616"/>
        <dbReference type="ChEBI" id="CHEBI:229467"/>
        <dbReference type="ChEBI" id="CHEBI:456216"/>
        <dbReference type="EC" id="2.7.1.1"/>
    </reaction>
    <physiologicalReaction direction="left-to-right" evidence="9">
        <dbReference type="Rhea" id="RHEA:22741"/>
    </physiologicalReaction>
</comment>
<dbReference type="Pfam" id="PF00349">
    <property type="entry name" value="Hexokinase_1"/>
    <property type="match status" value="1"/>
</dbReference>
<evidence type="ECO:0000259" key="14">
    <source>
        <dbReference type="Pfam" id="PF03727"/>
    </source>
</evidence>
<reference evidence="15 16" key="2">
    <citation type="submission" date="2018-10" db="EMBL/GenBank/DDBJ databases">
        <authorList>
            <consortium name="Pathogen Informatics"/>
        </authorList>
    </citation>
    <scope>NUCLEOTIDE SEQUENCE [LARGE SCALE GENOMIC DNA]</scope>
</reference>
<dbReference type="InterPro" id="IPR022672">
    <property type="entry name" value="Hexokinase_N"/>
</dbReference>
<comment type="pathway">
    <text evidence="1">Carbohydrate degradation; glycolysis; D-glyceraldehyde 3-phosphate and glycerone phosphate from D-glucose: step 1/4.</text>
</comment>
<dbReference type="Gene3D" id="3.40.367.20">
    <property type="match status" value="1"/>
</dbReference>
<reference evidence="17" key="1">
    <citation type="submission" date="2017-02" db="UniProtKB">
        <authorList>
            <consortium name="WormBaseParasite"/>
        </authorList>
    </citation>
    <scope>IDENTIFICATION</scope>
</reference>
<dbReference type="UniPathway" id="UPA00109">
    <property type="reaction ID" value="UER00180"/>
</dbReference>
<dbReference type="EMBL" id="UXUI01010645">
    <property type="protein sequence ID" value="VDD95471.1"/>
    <property type="molecule type" value="Genomic_DNA"/>
</dbReference>
<dbReference type="WBParaSite" id="EVEC_0001089701-mRNA-1">
    <property type="protein sequence ID" value="EVEC_0001089701-mRNA-1"/>
    <property type="gene ID" value="EVEC_0001089701"/>
</dbReference>
<dbReference type="PROSITE" id="PS51748">
    <property type="entry name" value="HEXOKINASE_2"/>
    <property type="match status" value="1"/>
</dbReference>
<accession>A0A0N4VJ76</accession>
<gene>
    <name evidence="15" type="ORF">EVEC_LOCUS10222</name>
</gene>
<dbReference type="PRINTS" id="PR00475">
    <property type="entry name" value="HEXOKINASE"/>
</dbReference>
<dbReference type="GO" id="GO:0006006">
    <property type="term" value="P:glucose metabolic process"/>
    <property type="evidence" value="ECO:0007669"/>
    <property type="project" value="UniProtKB-ARBA"/>
</dbReference>
<dbReference type="PANTHER" id="PTHR19443:SF77">
    <property type="entry name" value="PHOSPHOTRANSFERASE"/>
    <property type="match status" value="1"/>
</dbReference>
<comment type="catalytic activity">
    <reaction evidence="10">
        <text>D-fructose + ATP = D-fructose 6-phosphate + ADP + H(+)</text>
        <dbReference type="Rhea" id="RHEA:16125"/>
        <dbReference type="ChEBI" id="CHEBI:15378"/>
        <dbReference type="ChEBI" id="CHEBI:30616"/>
        <dbReference type="ChEBI" id="CHEBI:37721"/>
        <dbReference type="ChEBI" id="CHEBI:61527"/>
        <dbReference type="ChEBI" id="CHEBI:456216"/>
        <dbReference type="EC" id="2.7.1.1"/>
    </reaction>
    <physiologicalReaction direction="left-to-right" evidence="10">
        <dbReference type="Rhea" id="RHEA:16126"/>
    </physiologicalReaction>
</comment>
<dbReference type="EC" id="2.7.1.-" evidence="12"/>
<dbReference type="PANTHER" id="PTHR19443">
    <property type="entry name" value="HEXOKINASE"/>
    <property type="match status" value="1"/>
</dbReference>
<dbReference type="InterPro" id="IPR001312">
    <property type="entry name" value="Hexokinase"/>
</dbReference>
<keyword evidence="7 12" id="KW-0067">ATP-binding</keyword>
<evidence type="ECO:0000256" key="3">
    <source>
        <dbReference type="ARBA" id="ARBA00009225"/>
    </source>
</evidence>
<keyword evidence="16" id="KW-1185">Reference proteome</keyword>
<protein>
    <recommendedName>
        <fullName evidence="12">Phosphotransferase</fullName>
        <ecNumber evidence="12">2.7.1.-</ecNumber>
    </recommendedName>
</protein>
<evidence type="ECO:0000256" key="7">
    <source>
        <dbReference type="ARBA" id="ARBA00022840"/>
    </source>
</evidence>
<dbReference type="GO" id="GO:0008865">
    <property type="term" value="F:fructokinase activity"/>
    <property type="evidence" value="ECO:0007669"/>
    <property type="project" value="TreeGrafter"/>
</dbReference>
<feature type="domain" description="Hexokinase C-terminal" evidence="14">
    <location>
        <begin position="203"/>
        <end position="431"/>
    </location>
</feature>
<dbReference type="AlphaFoldDB" id="A0A0N4VJ76"/>
<dbReference type="Gene3D" id="3.30.420.40">
    <property type="match status" value="1"/>
</dbReference>
<dbReference type="GO" id="GO:0005536">
    <property type="term" value="F:D-glucose binding"/>
    <property type="evidence" value="ECO:0007669"/>
    <property type="project" value="InterPro"/>
</dbReference>
<comment type="similarity">
    <text evidence="3 12">Belongs to the hexokinase family.</text>
</comment>
<dbReference type="GO" id="GO:0005739">
    <property type="term" value="C:mitochondrion"/>
    <property type="evidence" value="ECO:0007669"/>
    <property type="project" value="TreeGrafter"/>
</dbReference>
<dbReference type="InterPro" id="IPR043129">
    <property type="entry name" value="ATPase_NBD"/>
</dbReference>
<evidence type="ECO:0000256" key="2">
    <source>
        <dbReference type="ARBA" id="ARBA00005028"/>
    </source>
</evidence>
<dbReference type="GO" id="GO:0006096">
    <property type="term" value="P:glycolytic process"/>
    <property type="evidence" value="ECO:0007669"/>
    <property type="project" value="UniProtKB-UniPathway"/>
</dbReference>
<comment type="catalytic activity">
    <reaction evidence="11">
        <text>D-glucose + ATP = D-glucose 6-phosphate + ADP + H(+)</text>
        <dbReference type="Rhea" id="RHEA:17825"/>
        <dbReference type="ChEBI" id="CHEBI:4167"/>
        <dbReference type="ChEBI" id="CHEBI:15378"/>
        <dbReference type="ChEBI" id="CHEBI:30616"/>
        <dbReference type="ChEBI" id="CHEBI:61548"/>
        <dbReference type="ChEBI" id="CHEBI:456216"/>
        <dbReference type="EC" id="2.7.1.1"/>
    </reaction>
    <physiologicalReaction direction="left-to-right" evidence="11">
        <dbReference type="Rhea" id="RHEA:17826"/>
    </physiologicalReaction>
</comment>
<dbReference type="FunFam" id="3.30.420.40:FF:000805">
    <property type="entry name" value="Hexokinase-2"/>
    <property type="match status" value="1"/>
</dbReference>
<organism evidence="17">
    <name type="scientific">Enterobius vermicularis</name>
    <name type="common">Human pinworm</name>
    <dbReference type="NCBI Taxonomy" id="51028"/>
    <lineage>
        <taxon>Eukaryota</taxon>
        <taxon>Metazoa</taxon>
        <taxon>Ecdysozoa</taxon>
        <taxon>Nematoda</taxon>
        <taxon>Chromadorea</taxon>
        <taxon>Rhabditida</taxon>
        <taxon>Spirurina</taxon>
        <taxon>Oxyuridomorpha</taxon>
        <taxon>Oxyuroidea</taxon>
        <taxon>Oxyuridae</taxon>
        <taxon>Enterobius</taxon>
    </lineage>
</organism>
<evidence type="ECO:0000313" key="17">
    <source>
        <dbReference type="WBParaSite" id="EVEC_0001089701-mRNA-1"/>
    </source>
</evidence>
<evidence type="ECO:0000256" key="6">
    <source>
        <dbReference type="ARBA" id="ARBA00022777"/>
    </source>
</evidence>
<evidence type="ECO:0000256" key="1">
    <source>
        <dbReference type="ARBA" id="ARBA00004888"/>
    </source>
</evidence>
<dbReference type="Proteomes" id="UP000274131">
    <property type="component" value="Unassembled WGS sequence"/>
</dbReference>
<dbReference type="SUPFAM" id="SSF53067">
    <property type="entry name" value="Actin-like ATPase domain"/>
    <property type="match status" value="2"/>
</dbReference>
<keyword evidence="5 12" id="KW-0547">Nucleotide-binding</keyword>
<keyword evidence="8 12" id="KW-0324">Glycolysis</keyword>
<evidence type="ECO:0000256" key="12">
    <source>
        <dbReference type="RuleBase" id="RU362007"/>
    </source>
</evidence>
<evidence type="ECO:0000256" key="11">
    <source>
        <dbReference type="ARBA" id="ARBA00048160"/>
    </source>
</evidence>
<evidence type="ECO:0000256" key="4">
    <source>
        <dbReference type="ARBA" id="ARBA00022679"/>
    </source>
</evidence>
<evidence type="ECO:0000256" key="9">
    <source>
        <dbReference type="ARBA" id="ARBA00044613"/>
    </source>
</evidence>
<comment type="pathway">
    <text evidence="2">Carbohydrate metabolism; hexose metabolism.</text>
</comment>
<evidence type="ECO:0000259" key="13">
    <source>
        <dbReference type="Pfam" id="PF00349"/>
    </source>
</evidence>
<keyword evidence="6 12" id="KW-0418">Kinase</keyword>
<evidence type="ECO:0000256" key="8">
    <source>
        <dbReference type="ARBA" id="ARBA00023152"/>
    </source>
</evidence>
<sequence>MERAEFHLTRATLQNMMETMESDMEKGLEGGIAKSTISMLPSFVPEMPTGEEEGTFLAMDLGGTNLRVMLMEISPGQEMKSTQFNTRIPDFAMHGNAEQLFDYIAKCLIDFLVENHLENENLPLGFTFSYPCKQTSLRSARLLRWTKGFETAGVVNEDVVQLLEEAIRRDGRAKVDVVALINDTVGTMVAAAYENKTSKTCHIGAIIATGTNASYMEKSSKVKFGLAQATEPYPYEGMIVDTEWGGFGDGGEAVALKISTKYDDHVDRVSEHPGVNTFDKLVAGKCMGEVVRLVLERLVLPFFLPGSFPTKYISEILGYISLLHTRLVLDELAIDREFMGSTDILLVQEVCRVVCTRSAKLAAAAIACLCKRINEPDIYVGIDGSTYKLLPFFEHFVVENLKKLVDPSQKKVHVIQTKDGSGKGAALIAAIVSRLKKNALSLERGKTMLKAASTTEDDKKPGKKDKKPSNFTAKRHDIFTFVFFYMKCYGCNFLNYASLCVF</sequence>
<evidence type="ECO:0000256" key="5">
    <source>
        <dbReference type="ARBA" id="ARBA00022741"/>
    </source>
</evidence>
<evidence type="ECO:0000256" key="10">
    <source>
        <dbReference type="ARBA" id="ARBA00047905"/>
    </source>
</evidence>
<dbReference type="GO" id="GO:0005524">
    <property type="term" value="F:ATP binding"/>
    <property type="evidence" value="ECO:0007669"/>
    <property type="project" value="UniProtKB-UniRule"/>
</dbReference>
<dbReference type="OrthoDB" id="419537at2759"/>